<protein>
    <recommendedName>
        <fullName evidence="10">Flagellar protein FliL</fullName>
    </recommendedName>
</protein>
<dbReference type="OrthoDB" id="7864548at2"/>
<feature type="compositionally biased region" description="Basic and acidic residues" evidence="11">
    <location>
        <begin position="44"/>
        <end position="60"/>
    </location>
</feature>
<dbReference type="Proteomes" id="UP000198634">
    <property type="component" value="Unassembled WGS sequence"/>
</dbReference>
<dbReference type="GO" id="GO:0009425">
    <property type="term" value="C:bacterial-type flagellum basal body"/>
    <property type="evidence" value="ECO:0007669"/>
    <property type="project" value="InterPro"/>
</dbReference>
<dbReference type="GO" id="GO:0071973">
    <property type="term" value="P:bacterial-type flagellum-dependent cell motility"/>
    <property type="evidence" value="ECO:0007669"/>
    <property type="project" value="InterPro"/>
</dbReference>
<reference evidence="12 13" key="1">
    <citation type="submission" date="2016-10" db="EMBL/GenBank/DDBJ databases">
        <authorList>
            <person name="de Groot N.N."/>
        </authorList>
    </citation>
    <scope>NUCLEOTIDE SEQUENCE [LARGE SCALE GENOMIC DNA]</scope>
    <source>
        <strain evidence="12 13">DSM 22007</strain>
    </source>
</reference>
<comment type="function">
    <text evidence="1 10">Controls the rotational direction of flagella during chemotaxis.</text>
</comment>
<keyword evidence="9 10" id="KW-0472">Membrane</keyword>
<evidence type="ECO:0000256" key="3">
    <source>
        <dbReference type="ARBA" id="ARBA00008281"/>
    </source>
</evidence>
<keyword evidence="13" id="KW-1185">Reference proteome</keyword>
<dbReference type="Pfam" id="PF03748">
    <property type="entry name" value="FliL"/>
    <property type="match status" value="1"/>
</dbReference>
<sequence length="167" mass="17653">MFKKILPVILALLGVGAGIGAGLVLKPEPAEMVEINPCGEDAQPDAHADTDGPGDEHGGDGNEYVKLNNQFVVPIITGERVSALVVMSLSLEVRPGETETVYTREPKLRDVFLQVLFDHANIGGFRGAFTSAANMEVLRSSLLSVAQKTGGAAISDVLITDLARQDV</sequence>
<proteinExistence type="inferred from homology"/>
<dbReference type="AlphaFoldDB" id="A0A1H9I889"/>
<evidence type="ECO:0000256" key="11">
    <source>
        <dbReference type="SAM" id="MobiDB-lite"/>
    </source>
</evidence>
<keyword evidence="6" id="KW-0812">Transmembrane</keyword>
<evidence type="ECO:0000256" key="6">
    <source>
        <dbReference type="ARBA" id="ARBA00022692"/>
    </source>
</evidence>
<dbReference type="GO" id="GO:0006935">
    <property type="term" value="P:chemotaxis"/>
    <property type="evidence" value="ECO:0007669"/>
    <property type="project" value="UniProtKB-KW"/>
</dbReference>
<keyword evidence="7 10" id="KW-0283">Flagellar rotation</keyword>
<keyword evidence="10" id="KW-0997">Cell inner membrane</keyword>
<accession>A0A1H9I889</accession>
<evidence type="ECO:0000256" key="2">
    <source>
        <dbReference type="ARBA" id="ARBA00004162"/>
    </source>
</evidence>
<evidence type="ECO:0000313" key="12">
    <source>
        <dbReference type="EMBL" id="SEQ70756.1"/>
    </source>
</evidence>
<evidence type="ECO:0000256" key="4">
    <source>
        <dbReference type="ARBA" id="ARBA00022475"/>
    </source>
</evidence>
<comment type="similarity">
    <text evidence="3 10">Belongs to the FliL family.</text>
</comment>
<keyword evidence="4" id="KW-1003">Cell membrane</keyword>
<evidence type="ECO:0000256" key="10">
    <source>
        <dbReference type="RuleBase" id="RU364125"/>
    </source>
</evidence>
<evidence type="ECO:0000256" key="8">
    <source>
        <dbReference type="ARBA" id="ARBA00022989"/>
    </source>
</evidence>
<keyword evidence="12" id="KW-0969">Cilium</keyword>
<dbReference type="GO" id="GO:0005886">
    <property type="term" value="C:plasma membrane"/>
    <property type="evidence" value="ECO:0007669"/>
    <property type="project" value="UniProtKB-SubCell"/>
</dbReference>
<evidence type="ECO:0000256" key="9">
    <source>
        <dbReference type="ARBA" id="ARBA00023136"/>
    </source>
</evidence>
<keyword evidence="5 10" id="KW-0145">Chemotaxis</keyword>
<name>A0A1H9I889_9RHOB</name>
<keyword evidence="12" id="KW-0282">Flagellum</keyword>
<feature type="region of interest" description="Disordered" evidence="11">
    <location>
        <begin position="36"/>
        <end position="61"/>
    </location>
</feature>
<evidence type="ECO:0000313" key="13">
    <source>
        <dbReference type="Proteomes" id="UP000198634"/>
    </source>
</evidence>
<comment type="subcellular location">
    <subcellularLocation>
        <location evidence="10">Cell inner membrane</location>
    </subcellularLocation>
    <subcellularLocation>
        <location evidence="2">Cell membrane</location>
        <topology evidence="2">Single-pass membrane protein</topology>
    </subcellularLocation>
</comment>
<keyword evidence="8" id="KW-1133">Transmembrane helix</keyword>
<evidence type="ECO:0000256" key="7">
    <source>
        <dbReference type="ARBA" id="ARBA00022779"/>
    </source>
</evidence>
<evidence type="ECO:0000256" key="1">
    <source>
        <dbReference type="ARBA" id="ARBA00002254"/>
    </source>
</evidence>
<evidence type="ECO:0000256" key="5">
    <source>
        <dbReference type="ARBA" id="ARBA00022500"/>
    </source>
</evidence>
<dbReference type="InterPro" id="IPR005503">
    <property type="entry name" value="FliL"/>
</dbReference>
<gene>
    <name evidence="12" type="ORF">SAMN04488092_11187</name>
</gene>
<dbReference type="EMBL" id="FOEP01000011">
    <property type="protein sequence ID" value="SEQ70756.1"/>
    <property type="molecule type" value="Genomic_DNA"/>
</dbReference>
<organism evidence="12 13">
    <name type="scientific">Thalassovita taeanensis</name>
    <dbReference type="NCBI Taxonomy" id="657014"/>
    <lineage>
        <taxon>Bacteria</taxon>
        <taxon>Pseudomonadati</taxon>
        <taxon>Pseudomonadota</taxon>
        <taxon>Alphaproteobacteria</taxon>
        <taxon>Rhodobacterales</taxon>
        <taxon>Roseobacteraceae</taxon>
        <taxon>Thalassovita</taxon>
    </lineage>
</organism>
<dbReference type="RefSeq" id="WP_090270513.1">
    <property type="nucleotide sequence ID" value="NZ_FOEP01000011.1"/>
</dbReference>
<dbReference type="STRING" id="657014.SAMN04488092_11187"/>
<keyword evidence="12" id="KW-0966">Cell projection</keyword>